<dbReference type="InterPro" id="IPR036249">
    <property type="entry name" value="Thioredoxin-like_sf"/>
</dbReference>
<dbReference type="SUPFAM" id="SSF52833">
    <property type="entry name" value="Thioredoxin-like"/>
    <property type="match status" value="1"/>
</dbReference>
<reference evidence="2 3" key="1">
    <citation type="submission" date="2024-03" db="EMBL/GenBank/DDBJ databases">
        <title>Aureococcus anophagefferens CCMP1851 and Kratosvirus quantuckense: Draft genome of a second virus-susceptible host strain in the model system.</title>
        <authorList>
            <person name="Chase E."/>
            <person name="Truchon A.R."/>
            <person name="Schepens W."/>
            <person name="Wilhelm S.W."/>
        </authorList>
    </citation>
    <scope>NUCLEOTIDE SEQUENCE [LARGE SCALE GENOMIC DNA]</scope>
    <source>
        <strain evidence="2 3">CCMP1851</strain>
    </source>
</reference>
<evidence type="ECO:0000313" key="2">
    <source>
        <dbReference type="EMBL" id="KAK7249860.1"/>
    </source>
</evidence>
<gene>
    <name evidence="2" type="ORF">SO694_00005230</name>
</gene>
<keyword evidence="3" id="KW-1185">Reference proteome</keyword>
<comment type="caution">
    <text evidence="2">The sequence shown here is derived from an EMBL/GenBank/DDBJ whole genome shotgun (WGS) entry which is preliminary data.</text>
</comment>
<dbReference type="Proteomes" id="UP001363151">
    <property type="component" value="Unassembled WGS sequence"/>
</dbReference>
<feature type="chain" id="PRO_5047089155" description="Glutaredoxin domain-containing protein" evidence="1">
    <location>
        <begin position="16"/>
        <end position="159"/>
    </location>
</feature>
<proteinExistence type="predicted"/>
<evidence type="ECO:0008006" key="4">
    <source>
        <dbReference type="Google" id="ProtNLM"/>
    </source>
</evidence>
<organism evidence="2 3">
    <name type="scientific">Aureococcus anophagefferens</name>
    <name type="common">Harmful bloom alga</name>
    <dbReference type="NCBI Taxonomy" id="44056"/>
    <lineage>
        <taxon>Eukaryota</taxon>
        <taxon>Sar</taxon>
        <taxon>Stramenopiles</taxon>
        <taxon>Ochrophyta</taxon>
        <taxon>Pelagophyceae</taxon>
        <taxon>Pelagomonadales</taxon>
        <taxon>Pelagomonadaceae</taxon>
        <taxon>Aureococcus</taxon>
    </lineage>
</organism>
<evidence type="ECO:0000256" key="1">
    <source>
        <dbReference type="SAM" id="SignalP"/>
    </source>
</evidence>
<name>A0ABR1G9H0_AURAN</name>
<evidence type="ECO:0000313" key="3">
    <source>
        <dbReference type="Proteomes" id="UP001363151"/>
    </source>
</evidence>
<keyword evidence="1" id="KW-0732">Signal</keyword>
<protein>
    <recommendedName>
        <fullName evidence="4">Glutaredoxin domain-containing protein</fullName>
    </recommendedName>
</protein>
<feature type="signal peptide" evidence="1">
    <location>
        <begin position="1"/>
        <end position="15"/>
    </location>
</feature>
<dbReference type="Gene3D" id="3.40.30.10">
    <property type="entry name" value="Glutaredoxin"/>
    <property type="match status" value="1"/>
</dbReference>
<dbReference type="EMBL" id="JBBJCI010000039">
    <property type="protein sequence ID" value="KAK7249860.1"/>
    <property type="molecule type" value="Genomic_DNA"/>
</dbReference>
<sequence length="159" mass="16255">MRALLLVGCLAVVVSLAPAPKRTVARRAALLGFSSAAVLAPAAARAEDVLETAGKLVTVLKPLYGFEAPLQAGAYDRAAVRARIERDVRSGPVVVYSYTLSPFCTEAKALLAAQGAKTSMPHVFIGGASIGGLASGTPGLKALLRDGSLRDKLEAAGAL</sequence>
<accession>A0ABR1G9H0</accession>